<reference evidence="1 2" key="1">
    <citation type="submission" date="2019-09" db="EMBL/GenBank/DDBJ databases">
        <title>Actinomadura physcomitrii sp. nov., a novel actinomycete isolated from moss [Physcomitrium sphaericum (Ludw) Fuernr].</title>
        <authorList>
            <person name="Liu C."/>
            <person name="Zhuang X."/>
        </authorList>
    </citation>
    <scope>NUCLEOTIDE SEQUENCE [LARGE SCALE GENOMIC DNA]</scope>
    <source>
        <strain evidence="1 2">CYP1-1B</strain>
    </source>
</reference>
<protein>
    <submittedName>
        <fullName evidence="1">Mitomycin resistance protein</fullName>
    </submittedName>
</protein>
<proteinExistence type="predicted"/>
<dbReference type="InterPro" id="IPR021725">
    <property type="entry name" value="Cdd1"/>
</dbReference>
<organism evidence="1 2">
    <name type="scientific">Actinomadura montaniterrae</name>
    <dbReference type="NCBI Taxonomy" id="1803903"/>
    <lineage>
        <taxon>Bacteria</taxon>
        <taxon>Bacillati</taxon>
        <taxon>Actinomycetota</taxon>
        <taxon>Actinomycetes</taxon>
        <taxon>Streptosporangiales</taxon>
        <taxon>Thermomonosporaceae</taxon>
        <taxon>Actinomadura</taxon>
    </lineage>
</organism>
<dbReference type="Gene3D" id="1.10.150.20">
    <property type="entry name" value="5' to 3' exonuclease, C-terminal subdomain"/>
    <property type="match status" value="1"/>
</dbReference>
<dbReference type="EMBL" id="WBMR01000092">
    <property type="protein sequence ID" value="KAB2374573.1"/>
    <property type="molecule type" value="Genomic_DNA"/>
</dbReference>
<gene>
    <name evidence="1" type="ORF">F9B16_27370</name>
</gene>
<sequence>MTDSDLTGLVNVGRAVARYFERIGITRVEQLAGRDPVELYERMSAAYGQRLDPCLLDTVMSAVEQAEGGPGRPWWHYTPERRRLLAGAEKS</sequence>
<evidence type="ECO:0000313" key="2">
    <source>
        <dbReference type="Proteomes" id="UP000483004"/>
    </source>
</evidence>
<accession>A0A6L3VSW3</accession>
<dbReference type="OrthoDB" id="7173324at2"/>
<comment type="caution">
    <text evidence="1">The sequence shown here is derived from an EMBL/GenBank/DDBJ whole genome shotgun (WGS) entry which is preliminary data.</text>
</comment>
<dbReference type="AlphaFoldDB" id="A0A6L3VSW3"/>
<name>A0A6L3VSW3_9ACTN</name>
<keyword evidence="2" id="KW-1185">Reference proteome</keyword>
<evidence type="ECO:0000313" key="1">
    <source>
        <dbReference type="EMBL" id="KAB2374573.1"/>
    </source>
</evidence>
<dbReference type="Proteomes" id="UP000483004">
    <property type="component" value="Unassembled WGS sequence"/>
</dbReference>
<dbReference type="RefSeq" id="WP_151543076.1">
    <property type="nucleotide sequence ID" value="NZ_WBMR01000092.1"/>
</dbReference>
<dbReference type="Pfam" id="PF11731">
    <property type="entry name" value="Cdd1"/>
    <property type="match status" value="1"/>
</dbReference>